<dbReference type="OrthoDB" id="9795530at2"/>
<accession>A0A2U2BGI0</accession>
<dbReference type="Proteomes" id="UP001211866">
    <property type="component" value="Chromosome"/>
</dbReference>
<name>A0A2U2BGI0_ALCFA</name>
<evidence type="ECO:0000313" key="2">
    <source>
        <dbReference type="EMBL" id="PWE13119.1"/>
    </source>
</evidence>
<sequence length="108" mass="12155">MSKPRIWISNAKPKAGEMVRVRALVEHRMESGLRLSKEGQVVPRNIIHEFKATFNGEPLFNWQPETAISQNPYIEFTFVARHSGALEMSWTDDQGAVITGQTELSISG</sequence>
<dbReference type="Pfam" id="PF08770">
    <property type="entry name" value="SoxZ"/>
    <property type="match status" value="1"/>
</dbReference>
<dbReference type="Gene3D" id="2.60.40.10">
    <property type="entry name" value="Immunoglobulins"/>
    <property type="match status" value="1"/>
</dbReference>
<dbReference type="NCBIfam" id="TIGR04490">
    <property type="entry name" value="SoxZ_true"/>
    <property type="match status" value="1"/>
</dbReference>
<dbReference type="InterPro" id="IPR014756">
    <property type="entry name" value="Ig_E-set"/>
</dbReference>
<gene>
    <name evidence="2" type="primary">soxZ</name>
    <name evidence="2" type="ORF">DF183_14915</name>
    <name evidence="3" type="ORF">M2J83_07280</name>
</gene>
<evidence type="ECO:0000313" key="5">
    <source>
        <dbReference type="Proteomes" id="UP001211866"/>
    </source>
</evidence>
<dbReference type="SUPFAM" id="SSF81296">
    <property type="entry name" value="E set domains"/>
    <property type="match status" value="1"/>
</dbReference>
<dbReference type="InterPro" id="IPR013783">
    <property type="entry name" value="Ig-like_fold"/>
</dbReference>
<reference evidence="3 5" key="3">
    <citation type="submission" date="2022-05" db="EMBL/GenBank/DDBJ databases">
        <title>Complete sequence of strain NY11312.</title>
        <authorList>
            <person name="Zhou D."/>
        </authorList>
    </citation>
    <scope>NUCLEOTIDE SEQUENCE [LARGE SCALE GENOMIC DNA]</scope>
    <source>
        <strain evidence="3 5">NY11312</strain>
    </source>
</reference>
<dbReference type="EMBL" id="CP096916">
    <property type="protein sequence ID" value="WBM39601.1"/>
    <property type="molecule type" value="Genomic_DNA"/>
</dbReference>
<organism evidence="2 4">
    <name type="scientific">Alcaligenes faecalis</name>
    <dbReference type="NCBI Taxonomy" id="511"/>
    <lineage>
        <taxon>Bacteria</taxon>
        <taxon>Pseudomonadati</taxon>
        <taxon>Pseudomonadota</taxon>
        <taxon>Betaproteobacteria</taxon>
        <taxon>Burkholderiales</taxon>
        <taxon>Alcaligenaceae</taxon>
        <taxon>Alcaligenes</taxon>
    </lineage>
</organism>
<dbReference type="InterPro" id="IPR030995">
    <property type="entry name" value="SoxZ"/>
</dbReference>
<dbReference type="Proteomes" id="UP000245216">
    <property type="component" value="Unassembled WGS sequence"/>
</dbReference>
<feature type="domain" description="Sulphur oxidation protein SoxZ" evidence="1">
    <location>
        <begin position="12"/>
        <end position="101"/>
    </location>
</feature>
<dbReference type="InterPro" id="IPR014880">
    <property type="entry name" value="SoxZ_dom"/>
</dbReference>
<proteinExistence type="predicted"/>
<reference evidence="2 4" key="1">
    <citation type="submission" date="2018-05" db="EMBL/GenBank/DDBJ databases">
        <title>Genome Sequence of an Efficient Indole-Degrading Bacterium, Alcaligenes sp.YBY.</title>
        <authorList>
            <person name="Yang B."/>
        </authorList>
    </citation>
    <scope>NUCLEOTIDE SEQUENCE [LARGE SCALE GENOMIC DNA]</scope>
    <source>
        <strain evidence="2 4">YBY</strain>
    </source>
</reference>
<dbReference type="STRING" id="511.UZ73_15975"/>
<evidence type="ECO:0000313" key="3">
    <source>
        <dbReference type="EMBL" id="WBM39601.1"/>
    </source>
</evidence>
<dbReference type="AlphaFoldDB" id="A0A2U2BGI0"/>
<evidence type="ECO:0000259" key="1">
    <source>
        <dbReference type="Pfam" id="PF08770"/>
    </source>
</evidence>
<dbReference type="EMBL" id="QEXO01000004">
    <property type="protein sequence ID" value="PWE13119.1"/>
    <property type="molecule type" value="Genomic_DNA"/>
</dbReference>
<reference evidence="2 4" key="2">
    <citation type="submission" date="2018-05" db="EMBL/GenBank/DDBJ databases">
        <authorList>
            <person name="Lanie J.A."/>
            <person name="Ng W.-L."/>
            <person name="Kazmierczak K.M."/>
            <person name="Andrzejewski T.M."/>
            <person name="Davidsen T.M."/>
            <person name="Wayne K.J."/>
            <person name="Tettelin H."/>
            <person name="Glass J.I."/>
            <person name="Rusch D."/>
            <person name="Podicherti R."/>
            <person name="Tsui H.-C.T."/>
            <person name="Winkler M.E."/>
        </authorList>
    </citation>
    <scope>NUCLEOTIDE SEQUENCE [LARGE SCALE GENOMIC DNA]</scope>
    <source>
        <strain evidence="2 4">YBY</strain>
    </source>
</reference>
<dbReference type="RefSeq" id="WP_042489075.1">
    <property type="nucleotide sequence ID" value="NZ_CAXOJJ010000020.1"/>
</dbReference>
<protein>
    <submittedName>
        <fullName evidence="2">Thiosulfate oxidation carrier complex protein SoxZ</fullName>
    </submittedName>
</protein>
<evidence type="ECO:0000313" key="4">
    <source>
        <dbReference type="Proteomes" id="UP000245216"/>
    </source>
</evidence>
<keyword evidence="5" id="KW-1185">Reference proteome</keyword>